<gene>
    <name evidence="2" type="ORF">EYF80_050385</name>
</gene>
<accession>A0A4Z2FEX7</accession>
<protein>
    <submittedName>
        <fullName evidence="2">Uncharacterized protein</fullName>
    </submittedName>
</protein>
<dbReference type="AlphaFoldDB" id="A0A4Z2FEX7"/>
<proteinExistence type="predicted"/>
<name>A0A4Z2FEX7_9TELE</name>
<comment type="caution">
    <text evidence="2">The sequence shown here is derived from an EMBL/GenBank/DDBJ whole genome shotgun (WGS) entry which is preliminary data.</text>
</comment>
<sequence length="81" mass="8731">MACSVSSNLKPFPEKPLLLLLMTFPSCGKRQTHRGHPHGDQRGPAPDTKRPGQNMKPAHSFSSSGGTGEQDSSRALMMSPE</sequence>
<organism evidence="2 3">
    <name type="scientific">Liparis tanakae</name>
    <name type="common">Tanaka's snailfish</name>
    <dbReference type="NCBI Taxonomy" id="230148"/>
    <lineage>
        <taxon>Eukaryota</taxon>
        <taxon>Metazoa</taxon>
        <taxon>Chordata</taxon>
        <taxon>Craniata</taxon>
        <taxon>Vertebrata</taxon>
        <taxon>Euteleostomi</taxon>
        <taxon>Actinopterygii</taxon>
        <taxon>Neopterygii</taxon>
        <taxon>Teleostei</taxon>
        <taxon>Neoteleostei</taxon>
        <taxon>Acanthomorphata</taxon>
        <taxon>Eupercaria</taxon>
        <taxon>Perciformes</taxon>
        <taxon>Cottioidei</taxon>
        <taxon>Cottales</taxon>
        <taxon>Liparidae</taxon>
        <taxon>Liparis</taxon>
    </lineage>
</organism>
<keyword evidence="3" id="KW-1185">Reference proteome</keyword>
<evidence type="ECO:0000313" key="2">
    <source>
        <dbReference type="EMBL" id="TNN39440.1"/>
    </source>
</evidence>
<reference evidence="2 3" key="1">
    <citation type="submission" date="2019-03" db="EMBL/GenBank/DDBJ databases">
        <title>First draft genome of Liparis tanakae, snailfish: a comprehensive survey of snailfish specific genes.</title>
        <authorList>
            <person name="Kim W."/>
            <person name="Song I."/>
            <person name="Jeong J.-H."/>
            <person name="Kim D."/>
            <person name="Kim S."/>
            <person name="Ryu S."/>
            <person name="Song J.Y."/>
            <person name="Lee S.K."/>
        </authorList>
    </citation>
    <scope>NUCLEOTIDE SEQUENCE [LARGE SCALE GENOMIC DNA]</scope>
    <source>
        <tissue evidence="2">Muscle</tissue>
    </source>
</reference>
<dbReference type="EMBL" id="SRLO01001279">
    <property type="protein sequence ID" value="TNN39440.1"/>
    <property type="molecule type" value="Genomic_DNA"/>
</dbReference>
<evidence type="ECO:0000313" key="3">
    <source>
        <dbReference type="Proteomes" id="UP000314294"/>
    </source>
</evidence>
<dbReference type="Proteomes" id="UP000314294">
    <property type="component" value="Unassembled WGS sequence"/>
</dbReference>
<evidence type="ECO:0000256" key="1">
    <source>
        <dbReference type="SAM" id="MobiDB-lite"/>
    </source>
</evidence>
<feature type="region of interest" description="Disordered" evidence="1">
    <location>
        <begin position="28"/>
        <end position="81"/>
    </location>
</feature>